<dbReference type="EC" id="5.1.3.32" evidence="1"/>
<dbReference type="InterPro" id="IPR011008">
    <property type="entry name" value="Dimeric_a/b-barrel"/>
</dbReference>
<comment type="caution">
    <text evidence="1">The sequence shown here is derived from an EMBL/GenBank/DDBJ whole genome shotgun (WGS) entry which is preliminary data.</text>
</comment>
<dbReference type="InterPro" id="IPR008000">
    <property type="entry name" value="Rham/fucose_mutarotase"/>
</dbReference>
<name>A0ABR8N2T0_9BACL</name>
<dbReference type="Gene3D" id="3.30.70.100">
    <property type="match status" value="1"/>
</dbReference>
<keyword evidence="2" id="KW-1185">Reference proteome</keyword>
<proteinExistence type="predicted"/>
<dbReference type="GO" id="GO:0062192">
    <property type="term" value="F:L-rhamnose mutarotase activity"/>
    <property type="evidence" value="ECO:0007669"/>
    <property type="project" value="UniProtKB-EC"/>
</dbReference>
<dbReference type="RefSeq" id="WP_191206783.1">
    <property type="nucleotide sequence ID" value="NZ_JACXZA010000009.1"/>
</dbReference>
<sequence length="113" mass="13133">MVERSLWMAVLKPDKVEQYERLHDEQPAAIAAQLQDKGFVNLCIYRSDLTVFMTWEIDSDRILPSRIVREHAEREWDRLTGDCFAEGWTEVPSIYRLADHSHKTASLNDALGE</sequence>
<protein>
    <submittedName>
        <fullName evidence="1">L-rhamnose mutarotase</fullName>
        <ecNumber evidence="1">5.1.3.32</ecNumber>
    </submittedName>
</protein>
<dbReference type="Pfam" id="PF05336">
    <property type="entry name" value="rhaM"/>
    <property type="match status" value="1"/>
</dbReference>
<evidence type="ECO:0000313" key="2">
    <source>
        <dbReference type="Proteomes" id="UP000609346"/>
    </source>
</evidence>
<dbReference type="EMBL" id="JACXZA010000009">
    <property type="protein sequence ID" value="MBD3922479.1"/>
    <property type="molecule type" value="Genomic_DNA"/>
</dbReference>
<keyword evidence="1" id="KW-0413">Isomerase</keyword>
<dbReference type="SUPFAM" id="SSF54909">
    <property type="entry name" value="Dimeric alpha+beta barrel"/>
    <property type="match status" value="1"/>
</dbReference>
<reference evidence="1 2" key="1">
    <citation type="submission" date="2020-09" db="EMBL/GenBank/DDBJ databases">
        <title>Paenibacillus sp. strain PR3 16S rRNA gene Genome sequencing and assembly.</title>
        <authorList>
            <person name="Kim J."/>
        </authorList>
    </citation>
    <scope>NUCLEOTIDE SEQUENCE [LARGE SCALE GENOMIC DNA]</scope>
    <source>
        <strain evidence="1 2">PR3</strain>
    </source>
</reference>
<organism evidence="1 2">
    <name type="scientific">Paenibacillus terricola</name>
    <dbReference type="NCBI Taxonomy" id="2763503"/>
    <lineage>
        <taxon>Bacteria</taxon>
        <taxon>Bacillati</taxon>
        <taxon>Bacillota</taxon>
        <taxon>Bacilli</taxon>
        <taxon>Bacillales</taxon>
        <taxon>Paenibacillaceae</taxon>
        <taxon>Paenibacillus</taxon>
    </lineage>
</organism>
<accession>A0ABR8N2T0</accession>
<evidence type="ECO:0000313" key="1">
    <source>
        <dbReference type="EMBL" id="MBD3922479.1"/>
    </source>
</evidence>
<gene>
    <name evidence="1" type="ORF">H8B09_27245</name>
</gene>
<dbReference type="Proteomes" id="UP000609346">
    <property type="component" value="Unassembled WGS sequence"/>
</dbReference>